<feature type="compositionally biased region" description="Basic and acidic residues" evidence="1">
    <location>
        <begin position="1"/>
        <end position="11"/>
    </location>
</feature>
<dbReference type="Proteomes" id="UP000789901">
    <property type="component" value="Unassembled WGS sequence"/>
</dbReference>
<comment type="caution">
    <text evidence="2">The sequence shown here is derived from an EMBL/GenBank/DDBJ whole genome shotgun (WGS) entry which is preliminary data.</text>
</comment>
<evidence type="ECO:0000313" key="2">
    <source>
        <dbReference type="EMBL" id="CAG8628192.1"/>
    </source>
</evidence>
<proteinExistence type="predicted"/>
<keyword evidence="3" id="KW-1185">Reference proteome</keyword>
<accession>A0ABN7ULR7</accession>
<name>A0ABN7ULR7_GIGMA</name>
<gene>
    <name evidence="2" type="ORF">GMARGA_LOCUS8190</name>
</gene>
<protein>
    <submittedName>
        <fullName evidence="2">8831_t:CDS:1</fullName>
    </submittedName>
</protein>
<evidence type="ECO:0000256" key="1">
    <source>
        <dbReference type="SAM" id="MobiDB-lite"/>
    </source>
</evidence>
<feature type="region of interest" description="Disordered" evidence="1">
    <location>
        <begin position="1"/>
        <end position="29"/>
    </location>
</feature>
<dbReference type="EMBL" id="CAJVQB010004145">
    <property type="protein sequence ID" value="CAG8628192.1"/>
    <property type="molecule type" value="Genomic_DNA"/>
</dbReference>
<sequence>MPDEKTSRQQKEPSPPPTQNNTITQDRRREAQAVCLDLEKILELMEKTGQNQRTAQKLLKEANGRAIRNKRMKGYGKG</sequence>
<evidence type="ECO:0000313" key="3">
    <source>
        <dbReference type="Proteomes" id="UP000789901"/>
    </source>
</evidence>
<organism evidence="2 3">
    <name type="scientific">Gigaspora margarita</name>
    <dbReference type="NCBI Taxonomy" id="4874"/>
    <lineage>
        <taxon>Eukaryota</taxon>
        <taxon>Fungi</taxon>
        <taxon>Fungi incertae sedis</taxon>
        <taxon>Mucoromycota</taxon>
        <taxon>Glomeromycotina</taxon>
        <taxon>Glomeromycetes</taxon>
        <taxon>Diversisporales</taxon>
        <taxon>Gigasporaceae</taxon>
        <taxon>Gigaspora</taxon>
    </lineage>
</organism>
<reference evidence="2 3" key="1">
    <citation type="submission" date="2021-06" db="EMBL/GenBank/DDBJ databases">
        <authorList>
            <person name="Kallberg Y."/>
            <person name="Tangrot J."/>
            <person name="Rosling A."/>
        </authorList>
    </citation>
    <scope>NUCLEOTIDE SEQUENCE [LARGE SCALE GENOMIC DNA]</scope>
    <source>
        <strain evidence="2 3">120-4 pot B 10/14</strain>
    </source>
</reference>